<proteinExistence type="predicted"/>
<reference evidence="2 3" key="1">
    <citation type="submission" date="2019-01" db="EMBL/GenBank/DDBJ databases">
        <title>Complete sequence and annotation of the Mycoplasma phocirhinis strain 852T genome.</title>
        <authorList>
            <person name="Frasca S.Jr."/>
            <person name="Kutish G.F."/>
            <person name="Castellanos Gell J."/>
            <person name="Michaels D.L."/>
            <person name="Brown D.R."/>
        </authorList>
    </citation>
    <scope>NUCLEOTIDE SEQUENCE [LARGE SCALE GENOMIC DNA]</scope>
    <source>
        <strain evidence="2 3">852</strain>
    </source>
</reference>
<name>A0A4P6MN84_9BACT</name>
<keyword evidence="3" id="KW-1185">Reference proteome</keyword>
<protein>
    <recommendedName>
        <fullName evidence="4">Lipoprotein</fullName>
    </recommendedName>
</protein>
<evidence type="ECO:0000313" key="3">
    <source>
        <dbReference type="Proteomes" id="UP000289326"/>
    </source>
</evidence>
<evidence type="ECO:0008006" key="4">
    <source>
        <dbReference type="Google" id="ProtNLM"/>
    </source>
</evidence>
<gene>
    <name evidence="2" type="ORF">EG856_00660</name>
</gene>
<accession>A0A4P6MN84</accession>
<feature type="chain" id="PRO_5020293701" description="Lipoprotein" evidence="1">
    <location>
        <begin position="20"/>
        <end position="111"/>
    </location>
</feature>
<dbReference type="Proteomes" id="UP000289326">
    <property type="component" value="Chromosome"/>
</dbReference>
<sequence length="111" mass="12538">MNKNFFKLLPILLTPIALSACNYTDAQLDQELNNISISPVVASVKSDVLLEDFASDKYLNIDGLSINNKIAIKKIQKIDEENLLLTFVIVNKKTKRISKNKSVLLKIKYID</sequence>
<keyword evidence="1" id="KW-0732">Signal</keyword>
<dbReference type="RefSeq" id="WP_130429221.1">
    <property type="nucleotide sequence ID" value="NZ_CP034841.1"/>
</dbReference>
<evidence type="ECO:0000256" key="1">
    <source>
        <dbReference type="SAM" id="SignalP"/>
    </source>
</evidence>
<dbReference type="EMBL" id="CP034841">
    <property type="protein sequence ID" value="QBF34443.1"/>
    <property type="molecule type" value="Genomic_DNA"/>
</dbReference>
<feature type="signal peptide" evidence="1">
    <location>
        <begin position="1"/>
        <end position="19"/>
    </location>
</feature>
<evidence type="ECO:0000313" key="2">
    <source>
        <dbReference type="EMBL" id="QBF34443.1"/>
    </source>
</evidence>
<dbReference type="PROSITE" id="PS51257">
    <property type="entry name" value="PROKAR_LIPOPROTEIN"/>
    <property type="match status" value="1"/>
</dbReference>
<dbReference type="AlphaFoldDB" id="A0A4P6MN84"/>
<dbReference type="KEGG" id="mphi:EG856_00660"/>
<organism evidence="2 3">
    <name type="scientific">Mycoplasmopsis phocirhinis</name>
    <dbReference type="NCBI Taxonomy" id="142650"/>
    <lineage>
        <taxon>Bacteria</taxon>
        <taxon>Bacillati</taxon>
        <taxon>Mycoplasmatota</taxon>
        <taxon>Mycoplasmoidales</taxon>
        <taxon>Metamycoplasmataceae</taxon>
        <taxon>Mycoplasmopsis</taxon>
    </lineage>
</organism>